<evidence type="ECO:0000256" key="1">
    <source>
        <dbReference type="SAM" id="MobiDB-lite"/>
    </source>
</evidence>
<sequence length="80" mass="8912">MENFEYELGPQSALKSSSPPVRTGAVSQRRLKSNNNFRDQRQYAHRCTNWSRRGGRSARAGLHKSTGVAGCPPQENKTPP</sequence>
<dbReference type="AlphaFoldDB" id="A0A4C2AEG0"/>
<evidence type="ECO:0000313" key="3">
    <source>
        <dbReference type="Proteomes" id="UP000299102"/>
    </source>
</evidence>
<reference evidence="2 3" key="1">
    <citation type="journal article" date="2019" name="Commun. Biol.">
        <title>The bagworm genome reveals a unique fibroin gene that provides high tensile strength.</title>
        <authorList>
            <person name="Kono N."/>
            <person name="Nakamura H."/>
            <person name="Ohtoshi R."/>
            <person name="Tomita M."/>
            <person name="Numata K."/>
            <person name="Arakawa K."/>
        </authorList>
    </citation>
    <scope>NUCLEOTIDE SEQUENCE [LARGE SCALE GENOMIC DNA]</scope>
</reference>
<comment type="caution">
    <text evidence="2">The sequence shown here is derived from an EMBL/GenBank/DDBJ whole genome shotgun (WGS) entry which is preliminary data.</text>
</comment>
<dbReference type="EMBL" id="BGZK01002897">
    <property type="protein sequence ID" value="GBP97217.1"/>
    <property type="molecule type" value="Genomic_DNA"/>
</dbReference>
<evidence type="ECO:0000313" key="2">
    <source>
        <dbReference type="EMBL" id="GBP97217.1"/>
    </source>
</evidence>
<organism evidence="2 3">
    <name type="scientific">Eumeta variegata</name>
    <name type="common">Bagworm moth</name>
    <name type="synonym">Eumeta japonica</name>
    <dbReference type="NCBI Taxonomy" id="151549"/>
    <lineage>
        <taxon>Eukaryota</taxon>
        <taxon>Metazoa</taxon>
        <taxon>Ecdysozoa</taxon>
        <taxon>Arthropoda</taxon>
        <taxon>Hexapoda</taxon>
        <taxon>Insecta</taxon>
        <taxon>Pterygota</taxon>
        <taxon>Neoptera</taxon>
        <taxon>Endopterygota</taxon>
        <taxon>Lepidoptera</taxon>
        <taxon>Glossata</taxon>
        <taxon>Ditrysia</taxon>
        <taxon>Tineoidea</taxon>
        <taxon>Psychidae</taxon>
        <taxon>Oiketicinae</taxon>
        <taxon>Eumeta</taxon>
    </lineage>
</organism>
<keyword evidence="3" id="KW-1185">Reference proteome</keyword>
<accession>A0A4C2AEG0</accession>
<dbReference type="Proteomes" id="UP000299102">
    <property type="component" value="Unassembled WGS sequence"/>
</dbReference>
<protein>
    <submittedName>
        <fullName evidence="2">Uncharacterized protein</fullName>
    </submittedName>
</protein>
<proteinExistence type="predicted"/>
<name>A0A4C2AEG0_EUMVA</name>
<gene>
    <name evidence="2" type="ORF">EVAR_103877_1</name>
</gene>
<feature type="region of interest" description="Disordered" evidence="1">
    <location>
        <begin position="1"/>
        <end position="80"/>
    </location>
</feature>